<organism evidence="11 12">
    <name type="scientific">Solemya pervernicosa gill symbiont</name>
    <dbReference type="NCBI Taxonomy" id="642797"/>
    <lineage>
        <taxon>Bacteria</taxon>
        <taxon>Pseudomonadati</taxon>
        <taxon>Pseudomonadota</taxon>
        <taxon>Gammaproteobacteria</taxon>
        <taxon>sulfur-oxidizing symbionts</taxon>
    </lineage>
</organism>
<evidence type="ECO:0000313" key="12">
    <source>
        <dbReference type="Proteomes" id="UP000191110"/>
    </source>
</evidence>
<comment type="similarity">
    <text evidence="1 7 8">Belongs to the universal ribosomal protein uL22 family.</text>
</comment>
<evidence type="ECO:0000256" key="4">
    <source>
        <dbReference type="ARBA" id="ARBA00022980"/>
    </source>
</evidence>
<dbReference type="PANTHER" id="PTHR13501">
    <property type="entry name" value="CHLOROPLAST 50S RIBOSOMAL PROTEIN L22-RELATED"/>
    <property type="match status" value="1"/>
</dbReference>
<dbReference type="PANTHER" id="PTHR13501:SF8">
    <property type="entry name" value="LARGE RIBOSOMAL SUBUNIT PROTEIN UL22M"/>
    <property type="match status" value="1"/>
</dbReference>
<comment type="function">
    <text evidence="7 10">This protein binds specifically to 23S rRNA; its binding is stimulated by other ribosomal proteins, e.g., L4, L17, and L20. It is important during the early stages of 50S assembly. It makes multiple contacts with different domains of the 23S rRNA in the assembled 50S subunit and ribosome.</text>
</comment>
<dbReference type="InterPro" id="IPR018260">
    <property type="entry name" value="Ribosomal_uL22_CS"/>
</dbReference>
<dbReference type="InterPro" id="IPR005727">
    <property type="entry name" value="Ribosomal_uL22_bac/chlpt-type"/>
</dbReference>
<keyword evidence="12" id="KW-1185">Reference proteome</keyword>
<dbReference type="FunFam" id="3.90.470.10:FF:000001">
    <property type="entry name" value="50S ribosomal protein L22"/>
    <property type="match status" value="1"/>
</dbReference>
<gene>
    <name evidence="7" type="primary">rplV</name>
    <name evidence="11" type="ORF">BOW53_10075</name>
</gene>
<keyword evidence="3 7" id="KW-0694">RNA-binding</keyword>
<dbReference type="InterPro" id="IPR036394">
    <property type="entry name" value="Ribosomal_uL22_sf"/>
</dbReference>
<reference evidence="11 12" key="1">
    <citation type="submission" date="2016-11" db="EMBL/GenBank/DDBJ databases">
        <title>Mixed transmission modes and dynamic genome evolution in an obligate animal-bacterial symbiosis.</title>
        <authorList>
            <person name="Russell S.L."/>
            <person name="Corbett-Detig R.B."/>
            <person name="Cavanaugh C.M."/>
        </authorList>
    </citation>
    <scope>NUCLEOTIDE SEQUENCE [LARGE SCALE GENOMIC DNA]</scope>
    <source>
        <strain evidence="11">Sveles-Q1</strain>
    </source>
</reference>
<keyword evidence="2 7" id="KW-0699">rRNA-binding</keyword>
<comment type="caution">
    <text evidence="11">The sequence shown here is derived from an EMBL/GenBank/DDBJ whole genome shotgun (WGS) entry which is preliminary data.</text>
</comment>
<keyword evidence="4 7" id="KW-0689">Ribosomal protein</keyword>
<dbReference type="NCBIfam" id="TIGR01044">
    <property type="entry name" value="rplV_bact"/>
    <property type="match status" value="1"/>
</dbReference>
<dbReference type="GO" id="GO:0003735">
    <property type="term" value="F:structural constituent of ribosome"/>
    <property type="evidence" value="ECO:0007669"/>
    <property type="project" value="InterPro"/>
</dbReference>
<comment type="subunit">
    <text evidence="7 9">Part of the 50S ribosomal subunit.</text>
</comment>
<comment type="function">
    <text evidence="7">The globular domain of the protein is located near the polypeptide exit tunnel on the outside of the subunit, while an extended beta-hairpin is found that lines the wall of the exit tunnel in the center of the 70S ribosome.</text>
</comment>
<dbReference type="InterPro" id="IPR047867">
    <property type="entry name" value="Ribosomal_uL22_bac/org-type"/>
</dbReference>
<evidence type="ECO:0000256" key="7">
    <source>
        <dbReference type="HAMAP-Rule" id="MF_01331"/>
    </source>
</evidence>
<dbReference type="GO" id="GO:0019843">
    <property type="term" value="F:rRNA binding"/>
    <property type="evidence" value="ECO:0007669"/>
    <property type="project" value="UniProtKB-UniRule"/>
</dbReference>
<evidence type="ECO:0000256" key="5">
    <source>
        <dbReference type="ARBA" id="ARBA00023274"/>
    </source>
</evidence>
<dbReference type="Proteomes" id="UP000191110">
    <property type="component" value="Unassembled WGS sequence"/>
</dbReference>
<dbReference type="HAMAP" id="MF_01331_B">
    <property type="entry name" value="Ribosomal_uL22_B"/>
    <property type="match status" value="1"/>
</dbReference>
<dbReference type="GO" id="GO:0006412">
    <property type="term" value="P:translation"/>
    <property type="evidence" value="ECO:0007669"/>
    <property type="project" value="UniProtKB-UniRule"/>
</dbReference>
<evidence type="ECO:0000256" key="9">
    <source>
        <dbReference type="RuleBase" id="RU004006"/>
    </source>
</evidence>
<dbReference type="Pfam" id="PF00237">
    <property type="entry name" value="Ribosomal_L22"/>
    <property type="match status" value="1"/>
</dbReference>
<dbReference type="SUPFAM" id="SSF54843">
    <property type="entry name" value="Ribosomal protein L22"/>
    <property type="match status" value="1"/>
</dbReference>
<proteinExistence type="inferred from homology"/>
<protein>
    <recommendedName>
        <fullName evidence="6 7">Large ribosomal subunit protein uL22</fullName>
    </recommendedName>
</protein>
<evidence type="ECO:0000256" key="3">
    <source>
        <dbReference type="ARBA" id="ARBA00022884"/>
    </source>
</evidence>
<sequence>MGMEQVTAKMQYARISPQKCRLVADQIRGLPVEQALNVLSFSPKKGADLVKKVLDSAIANAEHNSGMDIDELFVSTIFIDEAPTFKRFRARAKGRGDRIIKRTSHITVRVAEK</sequence>
<dbReference type="AlphaFoldDB" id="A0A1T2L3X0"/>
<evidence type="ECO:0000256" key="2">
    <source>
        <dbReference type="ARBA" id="ARBA00022730"/>
    </source>
</evidence>
<dbReference type="CDD" id="cd00336">
    <property type="entry name" value="Ribosomal_L22"/>
    <property type="match status" value="1"/>
</dbReference>
<evidence type="ECO:0000256" key="8">
    <source>
        <dbReference type="RuleBase" id="RU004005"/>
    </source>
</evidence>
<dbReference type="InterPro" id="IPR001063">
    <property type="entry name" value="Ribosomal_uL22"/>
</dbReference>
<evidence type="ECO:0000256" key="1">
    <source>
        <dbReference type="ARBA" id="ARBA00009451"/>
    </source>
</evidence>
<dbReference type="GO" id="GO:0022625">
    <property type="term" value="C:cytosolic large ribosomal subunit"/>
    <property type="evidence" value="ECO:0007669"/>
    <property type="project" value="TreeGrafter"/>
</dbReference>
<name>A0A1T2L3X0_9GAMM</name>
<accession>A0A1T2L3X0</accession>
<dbReference type="Gene3D" id="3.90.470.10">
    <property type="entry name" value="Ribosomal protein L22/L17"/>
    <property type="match status" value="1"/>
</dbReference>
<evidence type="ECO:0000256" key="6">
    <source>
        <dbReference type="ARBA" id="ARBA00035207"/>
    </source>
</evidence>
<keyword evidence="5 7" id="KW-0687">Ribonucleoprotein</keyword>
<dbReference type="EMBL" id="MPRL01000041">
    <property type="protein sequence ID" value="OOZ39791.1"/>
    <property type="molecule type" value="Genomic_DNA"/>
</dbReference>
<evidence type="ECO:0000256" key="10">
    <source>
        <dbReference type="RuleBase" id="RU004008"/>
    </source>
</evidence>
<dbReference type="PROSITE" id="PS00464">
    <property type="entry name" value="RIBOSOMAL_L22"/>
    <property type="match status" value="1"/>
</dbReference>
<evidence type="ECO:0000313" key="11">
    <source>
        <dbReference type="EMBL" id="OOZ39791.1"/>
    </source>
</evidence>